<name>A0A6C0H479_9ZZZZ</name>
<dbReference type="InterPro" id="IPR037238">
    <property type="entry name" value="YbiA-like_sf"/>
</dbReference>
<dbReference type="Gene3D" id="1.10.357.40">
    <property type="entry name" value="YbiA-like"/>
    <property type="match status" value="1"/>
</dbReference>
<sequence length="677" mass="77731">MITSNIDSKVEYAITNNIDKSDLNHEAFVYNAKIYNKHIKFVLGTPKLEFLSNNIMYFNIYLANNGSVVSKIGIYETKNTDYTSLLDSTGDIDLNMMHEPIIFPFAKPLIINNYELIDKFETMSNTSEFNSASDTSSENTSISDIETDEEEKIEDTDEKPQKFISESFDLMELNSQTKDESDYEISKYEEDPSHKWINKYLRSNKYEILDNEGGGDCFFAVLRDALRSVKIDISVQSIREKLANEVTEEILATYKEFFELFYNNMKTTQTQLKEYKKKHLTLKKMITATADGVDKMKMISDVKSNFEKMSSVSDQSKELEELAKEFEFMKDVETVDDLKKVIMELGGKYWADNWALVTLERLYNVKFIVLSQDHFLNGEKELVLQCSEADKKLQAQGVFKPSYYIITDYIKGIHYKLITYDKNIKRGALTFTELPYKIKELVLEKCMEKGAGLYVLIPDFKTFANQHGVQTSPISKTSGYDSLVSTKTPKSQEYDDSIIIQIYSKSKHEKVGEGSGESIKPELKTVKNVLDLNNKKKYPEWRKKLDNDFLVSNLVIDGNNWSSVKHYMLGSRFKDLVDLYGKFMKNGEVGANNEEALKLYNSSVIKKSVKAVIMNDEDFKKIESGLLEKALYAKFTQNDELREILILTGDALINTFKQTKGASPALELMKVRKLITK</sequence>
<organism evidence="2">
    <name type="scientific">viral metagenome</name>
    <dbReference type="NCBI Taxonomy" id="1070528"/>
    <lineage>
        <taxon>unclassified sequences</taxon>
        <taxon>metagenomes</taxon>
        <taxon>organismal metagenomes</taxon>
    </lineage>
</organism>
<dbReference type="Gene3D" id="3.90.70.80">
    <property type="match status" value="1"/>
</dbReference>
<dbReference type="SUPFAM" id="SSF143990">
    <property type="entry name" value="YbiA-like"/>
    <property type="match status" value="1"/>
</dbReference>
<dbReference type="EMBL" id="MN739864">
    <property type="protein sequence ID" value="QHT75190.1"/>
    <property type="molecule type" value="Genomic_DNA"/>
</dbReference>
<evidence type="ECO:0008006" key="3">
    <source>
        <dbReference type="Google" id="ProtNLM"/>
    </source>
</evidence>
<dbReference type="InterPro" id="IPR012816">
    <property type="entry name" value="NADAR"/>
</dbReference>
<proteinExistence type="predicted"/>
<feature type="compositionally biased region" description="Acidic residues" evidence="1">
    <location>
        <begin position="145"/>
        <end position="157"/>
    </location>
</feature>
<feature type="compositionally biased region" description="Polar residues" evidence="1">
    <location>
        <begin position="128"/>
        <end position="139"/>
    </location>
</feature>
<evidence type="ECO:0000256" key="1">
    <source>
        <dbReference type="SAM" id="MobiDB-lite"/>
    </source>
</evidence>
<reference evidence="2" key="1">
    <citation type="journal article" date="2020" name="Nature">
        <title>Giant virus diversity and host interactions through global metagenomics.</title>
        <authorList>
            <person name="Schulz F."/>
            <person name="Roux S."/>
            <person name="Paez-Espino D."/>
            <person name="Jungbluth S."/>
            <person name="Walsh D.A."/>
            <person name="Denef V.J."/>
            <person name="McMahon K.D."/>
            <person name="Konstantinidis K.T."/>
            <person name="Eloe-Fadrosh E.A."/>
            <person name="Kyrpides N.C."/>
            <person name="Woyke T."/>
        </authorList>
    </citation>
    <scope>NUCLEOTIDE SEQUENCE</scope>
    <source>
        <strain evidence="2">GVMAG-M-3300023179-63</strain>
    </source>
</reference>
<accession>A0A6C0H479</accession>
<feature type="region of interest" description="Disordered" evidence="1">
    <location>
        <begin position="128"/>
        <end position="158"/>
    </location>
</feature>
<dbReference type="AlphaFoldDB" id="A0A6C0H479"/>
<protein>
    <recommendedName>
        <fullName evidence="3">OTU domain-containing protein</fullName>
    </recommendedName>
</protein>
<evidence type="ECO:0000313" key="2">
    <source>
        <dbReference type="EMBL" id="QHT75190.1"/>
    </source>
</evidence>
<dbReference type="CDD" id="cd15457">
    <property type="entry name" value="NADAR"/>
    <property type="match status" value="1"/>
</dbReference>